<protein>
    <submittedName>
        <fullName evidence="1">Uncharacterized protein</fullName>
    </submittedName>
</protein>
<dbReference type="EMBL" id="CM042059">
    <property type="protein sequence ID" value="KAI3680998.1"/>
    <property type="molecule type" value="Genomic_DNA"/>
</dbReference>
<evidence type="ECO:0000313" key="2">
    <source>
        <dbReference type="Proteomes" id="UP001055879"/>
    </source>
</evidence>
<comment type="caution">
    <text evidence="1">The sequence shown here is derived from an EMBL/GenBank/DDBJ whole genome shotgun (WGS) entry which is preliminary data.</text>
</comment>
<gene>
    <name evidence="1" type="ORF">L6452_35778</name>
</gene>
<organism evidence="1 2">
    <name type="scientific">Arctium lappa</name>
    <name type="common">Greater burdock</name>
    <name type="synonym">Lappa major</name>
    <dbReference type="NCBI Taxonomy" id="4217"/>
    <lineage>
        <taxon>Eukaryota</taxon>
        <taxon>Viridiplantae</taxon>
        <taxon>Streptophyta</taxon>
        <taxon>Embryophyta</taxon>
        <taxon>Tracheophyta</taxon>
        <taxon>Spermatophyta</taxon>
        <taxon>Magnoliopsida</taxon>
        <taxon>eudicotyledons</taxon>
        <taxon>Gunneridae</taxon>
        <taxon>Pentapetalae</taxon>
        <taxon>asterids</taxon>
        <taxon>campanulids</taxon>
        <taxon>Asterales</taxon>
        <taxon>Asteraceae</taxon>
        <taxon>Carduoideae</taxon>
        <taxon>Cardueae</taxon>
        <taxon>Arctiinae</taxon>
        <taxon>Arctium</taxon>
    </lineage>
</organism>
<evidence type="ECO:0000313" key="1">
    <source>
        <dbReference type="EMBL" id="KAI3680998.1"/>
    </source>
</evidence>
<reference evidence="1 2" key="2">
    <citation type="journal article" date="2022" name="Mol. Ecol. Resour.">
        <title>The genomes of chicory, endive, great burdock and yacon provide insights into Asteraceae paleo-polyploidization history and plant inulin production.</title>
        <authorList>
            <person name="Fan W."/>
            <person name="Wang S."/>
            <person name="Wang H."/>
            <person name="Wang A."/>
            <person name="Jiang F."/>
            <person name="Liu H."/>
            <person name="Zhao H."/>
            <person name="Xu D."/>
            <person name="Zhang Y."/>
        </authorList>
    </citation>
    <scope>NUCLEOTIDE SEQUENCE [LARGE SCALE GENOMIC DNA]</scope>
    <source>
        <strain evidence="2">cv. Niubang</strain>
    </source>
</reference>
<reference evidence="2" key="1">
    <citation type="journal article" date="2022" name="Mol. Ecol. Resour.">
        <title>The genomes of chicory, endive, great burdock and yacon provide insights into Asteraceae palaeo-polyploidization history and plant inulin production.</title>
        <authorList>
            <person name="Fan W."/>
            <person name="Wang S."/>
            <person name="Wang H."/>
            <person name="Wang A."/>
            <person name="Jiang F."/>
            <person name="Liu H."/>
            <person name="Zhao H."/>
            <person name="Xu D."/>
            <person name="Zhang Y."/>
        </authorList>
    </citation>
    <scope>NUCLEOTIDE SEQUENCE [LARGE SCALE GENOMIC DNA]</scope>
    <source>
        <strain evidence="2">cv. Niubang</strain>
    </source>
</reference>
<keyword evidence="2" id="KW-1185">Reference proteome</keyword>
<proteinExistence type="predicted"/>
<name>A0ACB8Y8K0_ARCLA</name>
<sequence>MLYLGFQIQILLPVNYKDPLAPPYRATGSLSESAADAMENINLESEVGVDTKDYSVPLSTPNAASASSIPQGESS</sequence>
<accession>A0ACB8Y8K0</accession>
<dbReference type="Proteomes" id="UP001055879">
    <property type="component" value="Linkage Group LG13"/>
</dbReference>